<evidence type="ECO:0000313" key="3">
    <source>
        <dbReference type="EMBL" id="WDZ51819.1"/>
    </source>
</evidence>
<reference evidence="3" key="2">
    <citation type="submission" date="2023-02" db="EMBL/GenBank/DDBJ databases">
        <authorList>
            <person name="Huang Y."/>
            <person name="Zhang Y."/>
            <person name="Zhang T."/>
            <person name="Wang J."/>
        </authorList>
    </citation>
    <scope>NUCLEOTIDE SEQUENCE</scope>
    <source>
        <strain evidence="3">KJ-1</strain>
    </source>
</reference>
<sequence length="276" mass="31146">MKKTLLASFIITSTSLLFVGCSATEQTENNAMMATQQRNEQQIKHFFDNTNISGVIVIKNGQKTSVYGNHLDRAKTEYVPASTFNMLNALIGLEHNKVTSTEIFKWNGEKQSLAAWEKDMTLGEGMHVSNVPLYQQLALRIGRELMKNEVKRTNFGNNNIGKKVDDFWLVGPLKITPIQEADFAYRFAFKTLPFKQSVQDEVQKMAFLDEKNGRKIYGKTGLGPDGDTKVGWFTGWVEQPNGEKTAFSLNMDMQPDTPYAIRNEIAYQALEQLGVL</sequence>
<dbReference type="KEGG" id="aviv:LF296_03210"/>
<feature type="chain" id="PRO_5042503484" evidence="1">
    <location>
        <begin position="20"/>
        <end position="276"/>
    </location>
</feature>
<proteinExistence type="predicted"/>
<dbReference type="NCBIfam" id="NF012161">
    <property type="entry name" value="bla_class_D_main"/>
    <property type="match status" value="1"/>
</dbReference>
<evidence type="ECO:0000256" key="1">
    <source>
        <dbReference type="SAM" id="SignalP"/>
    </source>
</evidence>
<dbReference type="GO" id="GO:0008658">
    <property type="term" value="F:penicillin binding"/>
    <property type="evidence" value="ECO:0007669"/>
    <property type="project" value="InterPro"/>
</dbReference>
<dbReference type="Pfam" id="PF00905">
    <property type="entry name" value="Transpeptidase"/>
    <property type="match status" value="1"/>
</dbReference>
<name>A0AAJ6P5U1_9GAMM</name>
<dbReference type="GO" id="GO:0008800">
    <property type="term" value="F:beta-lactamase activity"/>
    <property type="evidence" value="ECO:0007669"/>
    <property type="project" value="UniProtKB-EC"/>
</dbReference>
<dbReference type="InterPro" id="IPR012338">
    <property type="entry name" value="Beta-lactam/transpept-like"/>
</dbReference>
<feature type="signal peptide" evidence="1">
    <location>
        <begin position="1"/>
        <end position="19"/>
    </location>
</feature>
<gene>
    <name evidence="3" type="primary">blaOXA</name>
    <name evidence="3" type="ORF">LF296_03210</name>
</gene>
<protein>
    <submittedName>
        <fullName evidence="3">Class D beta-lactamase</fullName>
        <ecNumber evidence="3">3.5.2.6</ecNumber>
    </submittedName>
</protein>
<dbReference type="EMBL" id="CP085083">
    <property type="protein sequence ID" value="WDZ51819.1"/>
    <property type="molecule type" value="Genomic_DNA"/>
</dbReference>
<keyword evidence="3" id="KW-0378">Hydrolase</keyword>
<dbReference type="RefSeq" id="WP_272655487.1">
    <property type="nucleotide sequence ID" value="NZ_CP085083.1"/>
</dbReference>
<dbReference type="EC" id="3.5.2.6" evidence="3"/>
<accession>A0AAJ6P5U1</accession>
<dbReference type="InterPro" id="IPR001460">
    <property type="entry name" value="PCN-bd_Tpept"/>
</dbReference>
<dbReference type="AlphaFoldDB" id="A0AAJ6P5U1"/>
<keyword evidence="1" id="KW-0732">Signal</keyword>
<reference evidence="3" key="1">
    <citation type="journal article" date="2022" name="Front Environ Sci">
        <title>Complete genome sequence analysis of a novel alkane-degrading bacterial strain, Acinetobacter vivianii KJ-1, and its diesel degradation ability.</title>
        <authorList>
            <person name="Zhang Y."/>
            <person name="Song F."/>
            <person name="Wang J."/>
            <person name="Zhao Q."/>
            <person name="Zheng L."/>
            <person name="Wang Z."/>
            <person name="Zhang X."/>
            <person name="Gao Y."/>
            <person name="Chen G."/>
            <person name="Huang Y."/>
        </authorList>
    </citation>
    <scope>NUCLEOTIDE SEQUENCE</scope>
    <source>
        <strain evidence="3">KJ-1</strain>
    </source>
</reference>
<dbReference type="SUPFAM" id="SSF56601">
    <property type="entry name" value="beta-lactamase/transpeptidase-like"/>
    <property type="match status" value="1"/>
</dbReference>
<dbReference type="Proteomes" id="UP001199528">
    <property type="component" value="Chromosome"/>
</dbReference>
<organism evidence="3 4">
    <name type="scientific">Acinetobacter vivianii</name>
    <dbReference type="NCBI Taxonomy" id="1776742"/>
    <lineage>
        <taxon>Bacteria</taxon>
        <taxon>Pseudomonadati</taxon>
        <taxon>Pseudomonadota</taxon>
        <taxon>Gammaproteobacteria</taxon>
        <taxon>Moraxellales</taxon>
        <taxon>Moraxellaceae</taxon>
        <taxon>Acinetobacter</taxon>
    </lineage>
</organism>
<evidence type="ECO:0000259" key="2">
    <source>
        <dbReference type="Pfam" id="PF00905"/>
    </source>
</evidence>
<dbReference type="PROSITE" id="PS51257">
    <property type="entry name" value="PROKAR_LIPOPROTEIN"/>
    <property type="match status" value="1"/>
</dbReference>
<feature type="domain" description="Penicillin-binding protein transpeptidase" evidence="2">
    <location>
        <begin position="45"/>
        <end position="270"/>
    </location>
</feature>
<dbReference type="Gene3D" id="3.40.710.10">
    <property type="entry name" value="DD-peptidase/beta-lactamase superfamily"/>
    <property type="match status" value="1"/>
</dbReference>
<evidence type="ECO:0000313" key="4">
    <source>
        <dbReference type="Proteomes" id="UP001199528"/>
    </source>
</evidence>